<dbReference type="PANTHER" id="PTHR34138:SF1">
    <property type="entry name" value="CELL SHAPE-DETERMINING PROTEIN MREC"/>
    <property type="match status" value="1"/>
</dbReference>
<gene>
    <name evidence="8" type="primary">mreC</name>
    <name evidence="8" type="ORF">RM530_08780</name>
</gene>
<dbReference type="Pfam" id="PF04085">
    <property type="entry name" value="MreC"/>
    <property type="match status" value="1"/>
</dbReference>
<sequence length="335" mass="35701">MNTLSGNTRKPLFQRGSGLGLRAALLLLLSFALLAVDHRTETFDPARNVMSQLLAPIIWTSRLPSTVSAIGNYAQTRGELMAENEHLSESLLRLRARTSKVQALEAENQRLRELLSSSEQIEDSVLVAEILATNQDPYRHQIVLNRGTGDGVYRGQAIIDAYGVLGQVVRVLPDTAVGLLITDPDHGVPVEVNRTGLQTVALGRGDGQGLSLPFLPGNADIKVGDLLVSSALGGRFPPGYPVGEVAELLYQPGEHFMEAIAYPTARINQGRQVLLVWSETVQSEPGITETESAMPAAEGAGVEPKEAAAPTAEQAGPPKPLTPATPNTATTAPEQ</sequence>
<dbReference type="EMBL" id="JAVRIC010000010">
    <property type="protein sequence ID" value="MDT0497457.1"/>
    <property type="molecule type" value="Genomic_DNA"/>
</dbReference>
<dbReference type="RefSeq" id="WP_311364848.1">
    <property type="nucleotide sequence ID" value="NZ_JAVRIC010000010.1"/>
</dbReference>
<dbReference type="InterPro" id="IPR042177">
    <property type="entry name" value="Cell/Rod_1"/>
</dbReference>
<keyword evidence="5" id="KW-0175">Coiled coil</keyword>
<feature type="domain" description="Rod shape-determining protein MreC beta-barrel core" evidence="7">
    <location>
        <begin position="130"/>
        <end position="277"/>
    </location>
</feature>
<comment type="similarity">
    <text evidence="1">Belongs to the MreC family.</text>
</comment>
<evidence type="ECO:0000256" key="2">
    <source>
        <dbReference type="ARBA" id="ARBA00013855"/>
    </source>
</evidence>
<dbReference type="InterPro" id="IPR042175">
    <property type="entry name" value="Cell/Rod_MreC_2"/>
</dbReference>
<protein>
    <recommendedName>
        <fullName evidence="2">Cell shape-determining protein MreC</fullName>
    </recommendedName>
    <alternativeName>
        <fullName evidence="4">Cell shape protein MreC</fullName>
    </alternativeName>
</protein>
<dbReference type="NCBIfam" id="TIGR00219">
    <property type="entry name" value="mreC"/>
    <property type="match status" value="1"/>
</dbReference>
<evidence type="ECO:0000313" key="9">
    <source>
        <dbReference type="Proteomes" id="UP001254608"/>
    </source>
</evidence>
<evidence type="ECO:0000313" key="8">
    <source>
        <dbReference type="EMBL" id="MDT0497457.1"/>
    </source>
</evidence>
<comment type="caution">
    <text evidence="8">The sequence shown here is derived from an EMBL/GenBank/DDBJ whole genome shotgun (WGS) entry which is preliminary data.</text>
</comment>
<feature type="coiled-coil region" evidence="5">
    <location>
        <begin position="94"/>
        <end position="124"/>
    </location>
</feature>
<evidence type="ECO:0000256" key="1">
    <source>
        <dbReference type="ARBA" id="ARBA00009369"/>
    </source>
</evidence>
<dbReference type="Gene3D" id="2.40.10.340">
    <property type="entry name" value="Rod shape-determining protein MreC, domain 1"/>
    <property type="match status" value="1"/>
</dbReference>
<name>A0ABU2WK61_9GAMM</name>
<dbReference type="Gene3D" id="2.40.10.350">
    <property type="entry name" value="Rod shape-determining protein MreC, domain 2"/>
    <property type="match status" value="1"/>
</dbReference>
<evidence type="ECO:0000256" key="4">
    <source>
        <dbReference type="ARBA" id="ARBA00032089"/>
    </source>
</evidence>
<reference evidence="8 9" key="1">
    <citation type="submission" date="2023-09" db="EMBL/GenBank/DDBJ databases">
        <authorList>
            <person name="Rey-Velasco X."/>
        </authorList>
    </citation>
    <scope>NUCLEOTIDE SEQUENCE [LARGE SCALE GENOMIC DNA]</scope>
    <source>
        <strain evidence="8 9">W345</strain>
    </source>
</reference>
<dbReference type="Proteomes" id="UP001254608">
    <property type="component" value="Unassembled WGS sequence"/>
</dbReference>
<dbReference type="InterPro" id="IPR007221">
    <property type="entry name" value="MreC"/>
</dbReference>
<proteinExistence type="inferred from homology"/>
<evidence type="ECO:0000256" key="6">
    <source>
        <dbReference type="SAM" id="MobiDB-lite"/>
    </source>
</evidence>
<evidence type="ECO:0000256" key="5">
    <source>
        <dbReference type="SAM" id="Coils"/>
    </source>
</evidence>
<dbReference type="PANTHER" id="PTHR34138">
    <property type="entry name" value="CELL SHAPE-DETERMINING PROTEIN MREC"/>
    <property type="match status" value="1"/>
</dbReference>
<evidence type="ECO:0000256" key="3">
    <source>
        <dbReference type="ARBA" id="ARBA00022960"/>
    </source>
</evidence>
<keyword evidence="9" id="KW-1185">Reference proteome</keyword>
<feature type="region of interest" description="Disordered" evidence="6">
    <location>
        <begin position="284"/>
        <end position="335"/>
    </location>
</feature>
<accession>A0ABU2WK61</accession>
<dbReference type="InterPro" id="IPR055342">
    <property type="entry name" value="MreC_beta-barrel_core"/>
</dbReference>
<keyword evidence="3" id="KW-0133">Cell shape</keyword>
<evidence type="ECO:0000259" key="7">
    <source>
        <dbReference type="Pfam" id="PF04085"/>
    </source>
</evidence>
<feature type="compositionally biased region" description="Low complexity" evidence="6">
    <location>
        <begin position="324"/>
        <end position="335"/>
    </location>
</feature>
<organism evidence="8 9">
    <name type="scientific">Banduia mediterranea</name>
    <dbReference type="NCBI Taxonomy" id="3075609"/>
    <lineage>
        <taxon>Bacteria</taxon>
        <taxon>Pseudomonadati</taxon>
        <taxon>Pseudomonadota</taxon>
        <taxon>Gammaproteobacteria</taxon>
        <taxon>Nevskiales</taxon>
        <taxon>Algiphilaceae</taxon>
        <taxon>Banduia</taxon>
    </lineage>
</organism>